<reference evidence="2" key="2">
    <citation type="submission" date="2025-08" db="UniProtKB">
        <authorList>
            <consortium name="Ensembl"/>
        </authorList>
    </citation>
    <scope>IDENTIFICATION</scope>
</reference>
<proteinExistence type="predicted"/>
<keyword evidence="1" id="KW-0732">Signal</keyword>
<name>A0AAZ3Q7Z8_ONCTS</name>
<reference evidence="2" key="3">
    <citation type="submission" date="2025-09" db="UniProtKB">
        <authorList>
            <consortium name="Ensembl"/>
        </authorList>
    </citation>
    <scope>IDENTIFICATION</scope>
</reference>
<organism evidence="2 3">
    <name type="scientific">Oncorhynchus tshawytscha</name>
    <name type="common">Chinook salmon</name>
    <name type="synonym">Salmo tshawytscha</name>
    <dbReference type="NCBI Taxonomy" id="74940"/>
    <lineage>
        <taxon>Eukaryota</taxon>
        <taxon>Metazoa</taxon>
        <taxon>Chordata</taxon>
        <taxon>Craniata</taxon>
        <taxon>Vertebrata</taxon>
        <taxon>Euteleostomi</taxon>
        <taxon>Actinopterygii</taxon>
        <taxon>Neopterygii</taxon>
        <taxon>Teleostei</taxon>
        <taxon>Protacanthopterygii</taxon>
        <taxon>Salmoniformes</taxon>
        <taxon>Salmonidae</taxon>
        <taxon>Salmoninae</taxon>
        <taxon>Oncorhynchus</taxon>
    </lineage>
</organism>
<reference evidence="3" key="1">
    <citation type="journal article" date="2018" name="PLoS ONE">
        <title>Chinook salmon (Oncorhynchus tshawytscha) genome and transcriptome.</title>
        <authorList>
            <person name="Christensen K.A."/>
            <person name="Leong J.S."/>
            <person name="Sakhrani D."/>
            <person name="Biagi C.A."/>
            <person name="Minkley D.R."/>
            <person name="Withler R.E."/>
            <person name="Rondeau E.B."/>
            <person name="Koop B.F."/>
            <person name="Devlin R.H."/>
        </authorList>
    </citation>
    <scope>NUCLEOTIDE SEQUENCE [LARGE SCALE GENOMIC DNA]</scope>
</reference>
<gene>
    <name evidence="2" type="primary">pmch</name>
</gene>
<feature type="chain" id="PRO_5044186162" description="Melanin-concentrating hormone" evidence="1">
    <location>
        <begin position="22"/>
        <end position="176"/>
    </location>
</feature>
<sequence>MMIFLYSVIFTLMLFSEFNTGSVIFAVQTGKLDEGRTEQESLRSILGEDTMSDNTLAAPRFRQEPVLDNGLGDEGDNTKYLILSDIGLKGHTRRGMNTAFSRALPVLPDRATDHSPAEYSLKVERREADLESKYRPATSCYFSFYGPCIRSILGIRKIQVTVIQHVKWVTILALKA</sequence>
<dbReference type="GeneTree" id="ENSGT00940000168896"/>
<dbReference type="Ensembl" id="ENSOTST00005162305.1">
    <property type="protein sequence ID" value="ENSOTSP00005124613.1"/>
    <property type="gene ID" value="ENSOTSG00005061180.1"/>
</dbReference>
<dbReference type="Proteomes" id="UP000694402">
    <property type="component" value="Unassembled WGS sequence"/>
</dbReference>
<feature type="signal peptide" evidence="1">
    <location>
        <begin position="1"/>
        <end position="21"/>
    </location>
</feature>
<evidence type="ECO:0000313" key="2">
    <source>
        <dbReference type="Ensembl" id="ENSOTSP00005124613.1"/>
    </source>
</evidence>
<evidence type="ECO:0008006" key="4">
    <source>
        <dbReference type="Google" id="ProtNLM"/>
    </source>
</evidence>
<accession>A0AAZ3Q7Z8</accession>
<evidence type="ECO:0000313" key="3">
    <source>
        <dbReference type="Proteomes" id="UP000694402"/>
    </source>
</evidence>
<evidence type="ECO:0000256" key="1">
    <source>
        <dbReference type="SAM" id="SignalP"/>
    </source>
</evidence>
<dbReference type="AlphaFoldDB" id="A0AAZ3Q7Z8"/>
<keyword evidence="3" id="KW-1185">Reference proteome</keyword>
<protein>
    <recommendedName>
        <fullName evidence="4">Melanin-concentrating hormone</fullName>
    </recommendedName>
</protein>